<keyword evidence="2" id="KW-1185">Reference proteome</keyword>
<dbReference type="OrthoDB" id="5471761at2"/>
<dbReference type="EMBL" id="ACJN02000001">
    <property type="protein sequence ID" value="EFI36375.1"/>
    <property type="molecule type" value="Genomic_DNA"/>
</dbReference>
<gene>
    <name evidence="1" type="ORF">Dthio_PD3846</name>
</gene>
<evidence type="ECO:0000313" key="1">
    <source>
        <dbReference type="EMBL" id="EFI36375.1"/>
    </source>
</evidence>
<dbReference type="InterPro" id="IPR012675">
    <property type="entry name" value="Beta-grasp_dom_sf"/>
</dbReference>
<evidence type="ECO:0000313" key="2">
    <source>
        <dbReference type="Proteomes" id="UP000005496"/>
    </source>
</evidence>
<dbReference type="InterPro" id="IPR003749">
    <property type="entry name" value="ThiS/MoaD-like"/>
</dbReference>
<dbReference type="Pfam" id="PF02597">
    <property type="entry name" value="ThiS"/>
    <property type="match status" value="1"/>
</dbReference>
<dbReference type="Proteomes" id="UP000005496">
    <property type="component" value="Unassembled WGS sequence"/>
</dbReference>
<reference evidence="1" key="1">
    <citation type="submission" date="2010-05" db="EMBL/GenBank/DDBJ databases">
        <title>The draft genome of Desulfonatronospira thiodismutans ASO3-1.</title>
        <authorList>
            <consortium name="US DOE Joint Genome Institute (JGI-PGF)"/>
            <person name="Lucas S."/>
            <person name="Copeland A."/>
            <person name="Lapidus A."/>
            <person name="Cheng J.-F."/>
            <person name="Bruce D."/>
            <person name="Goodwin L."/>
            <person name="Pitluck S."/>
            <person name="Chertkov O."/>
            <person name="Brettin T."/>
            <person name="Detter J.C."/>
            <person name="Han C."/>
            <person name="Land M.L."/>
            <person name="Hauser L."/>
            <person name="Kyrpides N."/>
            <person name="Mikhailova N."/>
            <person name="Muyzer G."/>
            <person name="Woyke T."/>
        </authorList>
    </citation>
    <scope>NUCLEOTIDE SEQUENCE [LARGE SCALE GENOMIC DNA]</scope>
    <source>
        <strain evidence="1">ASO3-1</strain>
    </source>
</reference>
<dbReference type="Gene3D" id="3.10.20.30">
    <property type="match status" value="1"/>
</dbReference>
<dbReference type="SUPFAM" id="SSF54285">
    <property type="entry name" value="MoaD/ThiS"/>
    <property type="match status" value="1"/>
</dbReference>
<proteinExistence type="predicted"/>
<organism evidence="1 2">
    <name type="scientific">Desulfonatronospira thiodismutans ASO3-1</name>
    <dbReference type="NCBI Taxonomy" id="555779"/>
    <lineage>
        <taxon>Bacteria</taxon>
        <taxon>Pseudomonadati</taxon>
        <taxon>Thermodesulfobacteriota</taxon>
        <taxon>Desulfovibrionia</taxon>
        <taxon>Desulfovibrionales</taxon>
        <taxon>Desulfonatronovibrionaceae</taxon>
        <taxon>Desulfonatronospira</taxon>
    </lineage>
</organism>
<evidence type="ECO:0008006" key="3">
    <source>
        <dbReference type="Google" id="ProtNLM"/>
    </source>
</evidence>
<dbReference type="InterPro" id="IPR016155">
    <property type="entry name" value="Mopterin_synth/thiamin_S_b"/>
</dbReference>
<name>D6SKH2_9BACT</name>
<accession>D6SKH2</accession>
<protein>
    <recommendedName>
        <fullName evidence="3">ThiamineS protein</fullName>
    </recommendedName>
</protein>
<dbReference type="eggNOG" id="COG1977">
    <property type="taxonomic scope" value="Bacteria"/>
</dbReference>
<comment type="caution">
    <text evidence="1">The sequence shown here is derived from an EMBL/GenBank/DDBJ whole genome shotgun (WGS) entry which is preliminary data.</text>
</comment>
<sequence length="94" mass="10335">MIQTNTTQAVSGACFQEKPIILKLSLESILEKYAPDNAEHFPMPRDSTLVDLLKHLGLGEDQVMLAFVNGRMANLKTRLADRDAVSLCPYICGG</sequence>
<dbReference type="AlphaFoldDB" id="D6SKH2"/>
<dbReference type="RefSeq" id="WP_008869491.1">
    <property type="nucleotide sequence ID" value="NZ_ACJN02000001.1"/>
</dbReference>